<comment type="caution">
    <text evidence="2">The sequence shown here is derived from an EMBL/GenBank/DDBJ whole genome shotgun (WGS) entry which is preliminary data.</text>
</comment>
<dbReference type="Proteomes" id="UP000714380">
    <property type="component" value="Unassembled WGS sequence"/>
</dbReference>
<evidence type="ECO:0000256" key="1">
    <source>
        <dbReference type="SAM" id="Phobius"/>
    </source>
</evidence>
<protein>
    <submittedName>
        <fullName evidence="2">Uncharacterized protein</fullName>
    </submittedName>
</protein>
<keyword evidence="3" id="KW-1185">Reference proteome</keyword>
<name>A0ABS7ZUP5_9GAMM</name>
<gene>
    <name evidence="2" type="ORF">I9W95_17965</name>
</gene>
<evidence type="ECO:0000313" key="3">
    <source>
        <dbReference type="Proteomes" id="UP000714380"/>
    </source>
</evidence>
<proteinExistence type="predicted"/>
<keyword evidence="1" id="KW-1133">Transmembrane helix</keyword>
<sequence>MNRFPLIERIRRFYRLPDNYPELNWTRTRLYRRRLEQVKSGWIITGLVMLASDSIAVVFVLGAFAGFLSLAFLEPDSQA</sequence>
<dbReference type="RefSeq" id="WP_225677463.1">
    <property type="nucleotide sequence ID" value="NZ_JAEDAH010000106.1"/>
</dbReference>
<keyword evidence="1" id="KW-0472">Membrane</keyword>
<dbReference type="EMBL" id="JAEDAH010000106">
    <property type="protein sequence ID" value="MCA6065488.1"/>
    <property type="molecule type" value="Genomic_DNA"/>
</dbReference>
<feature type="transmembrane region" description="Helical" evidence="1">
    <location>
        <begin position="42"/>
        <end position="73"/>
    </location>
</feature>
<keyword evidence="1" id="KW-0812">Transmembrane</keyword>
<accession>A0ABS7ZUP5</accession>
<organism evidence="2 3">
    <name type="scientific">Thalassolituus marinus</name>
    <dbReference type="NCBI Taxonomy" id="671053"/>
    <lineage>
        <taxon>Bacteria</taxon>
        <taxon>Pseudomonadati</taxon>
        <taxon>Pseudomonadota</taxon>
        <taxon>Gammaproteobacteria</taxon>
        <taxon>Oceanospirillales</taxon>
        <taxon>Oceanospirillaceae</taxon>
        <taxon>Thalassolituus</taxon>
    </lineage>
</organism>
<evidence type="ECO:0000313" key="2">
    <source>
        <dbReference type="EMBL" id="MCA6065488.1"/>
    </source>
</evidence>
<reference evidence="2 3" key="1">
    <citation type="submission" date="2020-12" db="EMBL/GenBank/DDBJ databases">
        <title>Novel Thalassolituus-related marine hydrocarbonoclastic bacteria mediated algae-derived hydrocarbons mineralization in twilight zone of the northern South China Sea.</title>
        <authorList>
            <person name="Dong C."/>
        </authorList>
    </citation>
    <scope>NUCLEOTIDE SEQUENCE [LARGE SCALE GENOMIC DNA]</scope>
    <source>
        <strain evidence="2 3">IMCC1826</strain>
    </source>
</reference>